<protein>
    <recommendedName>
        <fullName evidence="7">Histone deacetylase interacting domain-containing protein</fullName>
    </recommendedName>
</protein>
<evidence type="ECO:0000313" key="9">
    <source>
        <dbReference type="Proteomes" id="UP000053558"/>
    </source>
</evidence>
<dbReference type="GO" id="GO:0000122">
    <property type="term" value="P:negative regulation of transcription by RNA polymerase II"/>
    <property type="evidence" value="ECO:0007669"/>
    <property type="project" value="TreeGrafter"/>
</dbReference>
<feature type="compositionally biased region" description="Polar residues" evidence="6">
    <location>
        <begin position="15"/>
        <end position="24"/>
    </location>
</feature>
<dbReference type="PANTHER" id="PTHR12346:SF0">
    <property type="entry name" value="SIN3A, ISOFORM G"/>
    <property type="match status" value="1"/>
</dbReference>
<dbReference type="OrthoDB" id="10265969at2759"/>
<evidence type="ECO:0000256" key="4">
    <source>
        <dbReference type="ARBA" id="ARBA00023242"/>
    </source>
</evidence>
<dbReference type="InterPro" id="IPR013194">
    <property type="entry name" value="HDAC_interact_dom"/>
</dbReference>
<dbReference type="Pfam" id="PF02671">
    <property type="entry name" value="PAH"/>
    <property type="match status" value="3"/>
</dbReference>
<evidence type="ECO:0000259" key="7">
    <source>
        <dbReference type="SMART" id="SM00761"/>
    </source>
</evidence>
<comment type="caution">
    <text evidence="8">The sequence shown here is derived from an EMBL/GenBank/DDBJ whole genome shotgun (WGS) entry which is preliminary data.</text>
</comment>
<gene>
    <name evidence="8" type="ORF">CONPUDRAFT_96004</name>
</gene>
<keyword evidence="2" id="KW-0678">Repressor</keyword>
<feature type="region of interest" description="Disordered" evidence="6">
    <location>
        <begin position="801"/>
        <end position="848"/>
    </location>
</feature>
<feature type="region of interest" description="Disordered" evidence="6">
    <location>
        <begin position="300"/>
        <end position="389"/>
    </location>
</feature>
<dbReference type="OMA" id="KEIWPFI"/>
<feature type="compositionally biased region" description="Low complexity" evidence="6">
    <location>
        <begin position="114"/>
        <end position="124"/>
    </location>
</feature>
<organism evidence="8 9">
    <name type="scientific">Coniophora puteana (strain RWD-64-598)</name>
    <name type="common">Brown rot fungus</name>
    <dbReference type="NCBI Taxonomy" id="741705"/>
    <lineage>
        <taxon>Eukaryota</taxon>
        <taxon>Fungi</taxon>
        <taxon>Dikarya</taxon>
        <taxon>Basidiomycota</taxon>
        <taxon>Agaricomycotina</taxon>
        <taxon>Agaricomycetes</taxon>
        <taxon>Agaricomycetidae</taxon>
        <taxon>Boletales</taxon>
        <taxon>Coniophorineae</taxon>
        <taxon>Coniophoraceae</taxon>
        <taxon>Coniophora</taxon>
    </lineage>
</organism>
<dbReference type="FunFam" id="1.20.1160.11:FF:000001">
    <property type="entry name" value="Paired amphipathic helix protein Sin3"/>
    <property type="match status" value="1"/>
</dbReference>
<dbReference type="AlphaFoldDB" id="A0A5M3N668"/>
<dbReference type="RefSeq" id="XP_007763585.1">
    <property type="nucleotide sequence ID" value="XM_007765395.1"/>
</dbReference>
<feature type="region of interest" description="Disordered" evidence="6">
    <location>
        <begin position="1"/>
        <end position="28"/>
    </location>
</feature>
<evidence type="ECO:0000313" key="8">
    <source>
        <dbReference type="EMBL" id="EIW86942.1"/>
    </source>
</evidence>
<dbReference type="Pfam" id="PF16879">
    <property type="entry name" value="Sin3a_C"/>
    <property type="match status" value="1"/>
</dbReference>
<dbReference type="Gene3D" id="1.20.1160.11">
    <property type="entry name" value="Paired amphipathic helix"/>
    <property type="match status" value="3"/>
</dbReference>
<dbReference type="GeneID" id="19211733"/>
<feature type="region of interest" description="Disordered" evidence="6">
    <location>
        <begin position="105"/>
        <end position="124"/>
    </location>
</feature>
<dbReference type="SUPFAM" id="SSF47762">
    <property type="entry name" value="PAH2 domain"/>
    <property type="match status" value="3"/>
</dbReference>
<dbReference type="InterPro" id="IPR031693">
    <property type="entry name" value="Sin3_C"/>
</dbReference>
<comment type="subcellular location">
    <subcellularLocation>
        <location evidence="1 5">Nucleus</location>
    </subcellularLocation>
</comment>
<dbReference type="EMBL" id="JH711573">
    <property type="protein sequence ID" value="EIW86942.1"/>
    <property type="molecule type" value="Genomic_DNA"/>
</dbReference>
<feature type="compositionally biased region" description="Polar residues" evidence="6">
    <location>
        <begin position="827"/>
        <end position="842"/>
    </location>
</feature>
<dbReference type="PROSITE" id="PS51477">
    <property type="entry name" value="PAH"/>
    <property type="match status" value="2"/>
</dbReference>
<evidence type="ECO:0000256" key="5">
    <source>
        <dbReference type="PROSITE-ProRule" id="PRU00810"/>
    </source>
</evidence>
<dbReference type="SMART" id="SM00761">
    <property type="entry name" value="HDAC_interact"/>
    <property type="match status" value="1"/>
</dbReference>
<dbReference type="GO" id="GO:0010628">
    <property type="term" value="P:positive regulation of gene expression"/>
    <property type="evidence" value="ECO:0007669"/>
    <property type="project" value="UniProtKB-ARBA"/>
</dbReference>
<feature type="region of interest" description="Disordered" evidence="6">
    <location>
        <begin position="492"/>
        <end position="524"/>
    </location>
</feature>
<feature type="compositionally biased region" description="Polar residues" evidence="6">
    <location>
        <begin position="801"/>
        <end position="812"/>
    </location>
</feature>
<dbReference type="PANTHER" id="PTHR12346">
    <property type="entry name" value="SIN3B-RELATED"/>
    <property type="match status" value="1"/>
</dbReference>
<name>A0A5M3N668_CONPW</name>
<dbReference type="GO" id="GO:0003714">
    <property type="term" value="F:transcription corepressor activity"/>
    <property type="evidence" value="ECO:0007669"/>
    <property type="project" value="InterPro"/>
</dbReference>
<feature type="domain" description="Histone deacetylase interacting" evidence="7">
    <location>
        <begin position="512"/>
        <end position="614"/>
    </location>
</feature>
<sequence>MTSKPATPRPRANEETLNMSQRTSEAGRPLNVTDALSYLDAVKIQFQDKPDVYNHFLDIMKDFKSEVIDTPGVIERVSMLFHGNRDLIQGFNTFLPPGYRIETSVDPRDPNMITVTTPTGTTTQNTTTFEQYFRLNREGAGKSGVMTYAHGIPPPLHPSPRSATPYTAPTGHPSHEIQSGYHVASATDAASLLGNLNGKTAQENKSAGEFNHAIQYLNKIKAHYSDDPDTYKQFLEILQTYQKEQRHLQDSQVYVQVQMLFKDAPELLAEFKDFLPEVTNAFAGPVGVVGILPHPVTGPGMAIPWGQPESGPSNDKQDRSAKRTTAAAKRKRRGVAEKELTPAPPAKPSAGNRSKRSKINHKPADPESPPYPTYGLPASPSPMHPTMHPQSHIVSAPAAQAQSTSLLAVPVPIDPAEQAGSKDNLVFLERAKAMLEHQKIYDEFLKLLNLYSKDIIDPKTLIEMAQAFLGEGDMLAQFKDVVGLGEQLDGIDYGPPGSIRTGPPDPGPGLPAFKGEGPSYRRTPESELRLACSARDELCHSVLNDEWASHPTWASEDNTYFTTHKKNSFEEAMHRSEEERHEYWVQLEGLSRLLSLLEPLNARIEDLTNDERASFRLRPDFGGPSKGIYYRILKKVYGNSANEVIHALQDCPSIAVPVVLTRLKLKDDEWRRAQRDWAKAWRDIDSKNFYKSLDYQLGNAKGDRKTSPVKQAVAAIESLKTEQKRAYDKQSRPSFTFAPDHQLKLEFHDVDLVRDALRLTYSFVEHLSAQYSPQERRAVESFLQAFIDLLCYTPSAEQSISSQHVMPQQNDHQGMKKDHGSDALKDSSYSSRAATPPTTKSTYGGAPSVFGPGNEVDEAWITESFNHLEIGSLEDNSRRRPFFANTTFYALLSFFQSLYSKLLVCKEAGATIIAQKLAPLRPNPIAVELGLDDPNGPLAVLSQYAGTSIDEIPCDRNLVYEYLLGAIEKTFENEASLPLVEEHIRWFVGSKAYLLFNLDKSMALLVKQVQTVLNDNRCQELWALLQETRKVESVSNQDTVRYRREAEKHVGADEHLYRIDWDHVEKVMLVHLVEPHEPSTVGGGSATSRWREYVDSYVLRQPTEWLPRRQTKRQPGGSALFLRRQLTADETPAIETSWADLGVRISLGTYKLFYEAGSEDVLVARRDEDEERELRDRARVREAERRKCRWLSD</sequence>
<dbReference type="GO" id="GO:0033698">
    <property type="term" value="C:Rpd3L complex"/>
    <property type="evidence" value="ECO:0007669"/>
    <property type="project" value="UniProtKB-ARBA"/>
</dbReference>
<feature type="compositionally biased region" description="Basic and acidic residues" evidence="6">
    <location>
        <begin position="813"/>
        <end position="825"/>
    </location>
</feature>
<evidence type="ECO:0000256" key="3">
    <source>
        <dbReference type="ARBA" id="ARBA00022737"/>
    </source>
</evidence>
<reference evidence="9" key="1">
    <citation type="journal article" date="2012" name="Science">
        <title>The Paleozoic origin of enzymatic lignin decomposition reconstructed from 31 fungal genomes.</title>
        <authorList>
            <person name="Floudas D."/>
            <person name="Binder M."/>
            <person name="Riley R."/>
            <person name="Barry K."/>
            <person name="Blanchette R.A."/>
            <person name="Henrissat B."/>
            <person name="Martinez A.T."/>
            <person name="Otillar R."/>
            <person name="Spatafora J.W."/>
            <person name="Yadav J.S."/>
            <person name="Aerts A."/>
            <person name="Benoit I."/>
            <person name="Boyd A."/>
            <person name="Carlson A."/>
            <person name="Copeland A."/>
            <person name="Coutinho P.M."/>
            <person name="de Vries R.P."/>
            <person name="Ferreira P."/>
            <person name="Findley K."/>
            <person name="Foster B."/>
            <person name="Gaskell J."/>
            <person name="Glotzer D."/>
            <person name="Gorecki P."/>
            <person name="Heitman J."/>
            <person name="Hesse C."/>
            <person name="Hori C."/>
            <person name="Igarashi K."/>
            <person name="Jurgens J.A."/>
            <person name="Kallen N."/>
            <person name="Kersten P."/>
            <person name="Kohler A."/>
            <person name="Kuees U."/>
            <person name="Kumar T.K.A."/>
            <person name="Kuo A."/>
            <person name="LaButti K."/>
            <person name="Larrondo L.F."/>
            <person name="Lindquist E."/>
            <person name="Ling A."/>
            <person name="Lombard V."/>
            <person name="Lucas S."/>
            <person name="Lundell T."/>
            <person name="Martin R."/>
            <person name="McLaughlin D.J."/>
            <person name="Morgenstern I."/>
            <person name="Morin E."/>
            <person name="Murat C."/>
            <person name="Nagy L.G."/>
            <person name="Nolan M."/>
            <person name="Ohm R.A."/>
            <person name="Patyshakuliyeva A."/>
            <person name="Rokas A."/>
            <person name="Ruiz-Duenas F.J."/>
            <person name="Sabat G."/>
            <person name="Salamov A."/>
            <person name="Samejima M."/>
            <person name="Schmutz J."/>
            <person name="Slot J.C."/>
            <person name="St John F."/>
            <person name="Stenlid J."/>
            <person name="Sun H."/>
            <person name="Sun S."/>
            <person name="Syed K."/>
            <person name="Tsang A."/>
            <person name="Wiebenga A."/>
            <person name="Young D."/>
            <person name="Pisabarro A."/>
            <person name="Eastwood D.C."/>
            <person name="Martin F."/>
            <person name="Cullen D."/>
            <person name="Grigoriev I.V."/>
            <person name="Hibbett D.S."/>
        </authorList>
    </citation>
    <scope>NUCLEOTIDE SEQUENCE [LARGE SCALE GENOMIC DNA]</scope>
    <source>
        <strain evidence="9">RWD-64-598 SS2</strain>
    </source>
</reference>
<dbReference type="InterPro" id="IPR039774">
    <property type="entry name" value="Sin3-like"/>
</dbReference>
<evidence type="ECO:0000256" key="1">
    <source>
        <dbReference type="ARBA" id="ARBA00004123"/>
    </source>
</evidence>
<keyword evidence="9" id="KW-1185">Reference proteome</keyword>
<dbReference type="Pfam" id="PF08295">
    <property type="entry name" value="Sin3_corepress"/>
    <property type="match status" value="1"/>
</dbReference>
<evidence type="ECO:0000256" key="6">
    <source>
        <dbReference type="SAM" id="MobiDB-lite"/>
    </source>
</evidence>
<keyword evidence="3" id="KW-0677">Repeat</keyword>
<accession>A0A5M3N668</accession>
<dbReference type="KEGG" id="cput:CONPUDRAFT_96004"/>
<dbReference type="FunFam" id="1.20.1160.11:FF:000003">
    <property type="entry name" value="Paired amphipathic helix SIN3-like protein"/>
    <property type="match status" value="1"/>
</dbReference>
<proteinExistence type="predicted"/>
<keyword evidence="4 5" id="KW-0539">Nucleus</keyword>
<dbReference type="InterPro" id="IPR036600">
    <property type="entry name" value="PAH_sf"/>
</dbReference>
<dbReference type="InterPro" id="IPR003822">
    <property type="entry name" value="PAH"/>
</dbReference>
<dbReference type="Proteomes" id="UP000053558">
    <property type="component" value="Unassembled WGS sequence"/>
</dbReference>
<evidence type="ECO:0000256" key="2">
    <source>
        <dbReference type="ARBA" id="ARBA00022491"/>
    </source>
</evidence>